<dbReference type="Proteomes" id="UP001286313">
    <property type="component" value="Unassembled WGS sequence"/>
</dbReference>
<reference evidence="4" key="1">
    <citation type="submission" date="2023-10" db="EMBL/GenBank/DDBJ databases">
        <title>Genome assemblies of two species of porcelain crab, Petrolisthes cinctipes and Petrolisthes manimaculis (Anomura: Porcellanidae).</title>
        <authorList>
            <person name="Angst P."/>
        </authorList>
    </citation>
    <scope>NUCLEOTIDE SEQUENCE</scope>
    <source>
        <strain evidence="4">PB745_01</strain>
        <tissue evidence="4">Gill</tissue>
    </source>
</reference>
<dbReference type="InterPro" id="IPR042076">
    <property type="entry name" value="Crisp-like_dom"/>
</dbReference>
<protein>
    <recommendedName>
        <fullName evidence="3">ShKT domain-containing protein</fullName>
    </recommendedName>
</protein>
<dbReference type="InterPro" id="IPR003582">
    <property type="entry name" value="ShKT_dom"/>
</dbReference>
<proteinExistence type="predicted"/>
<name>A0AAE1FTC2_PETCI</name>
<dbReference type="PRINTS" id="PR00837">
    <property type="entry name" value="V5TPXLIKE"/>
</dbReference>
<feature type="domain" description="ShKT" evidence="3">
    <location>
        <begin position="218"/>
        <end position="259"/>
    </location>
</feature>
<dbReference type="Pfam" id="PF00188">
    <property type="entry name" value="CAP"/>
    <property type="match status" value="1"/>
</dbReference>
<dbReference type="Gene3D" id="1.10.10.740">
    <property type="entry name" value="Crisp domain"/>
    <property type="match status" value="1"/>
</dbReference>
<dbReference type="SMART" id="SM00198">
    <property type="entry name" value="SCP"/>
    <property type="match status" value="1"/>
</dbReference>
<dbReference type="InterPro" id="IPR014044">
    <property type="entry name" value="CAP_dom"/>
</dbReference>
<dbReference type="SUPFAM" id="SSF55797">
    <property type="entry name" value="PR-1-like"/>
    <property type="match status" value="1"/>
</dbReference>
<dbReference type="SUPFAM" id="SSF57546">
    <property type="entry name" value="Crisp domain-like"/>
    <property type="match status" value="1"/>
</dbReference>
<dbReference type="InterPro" id="IPR013871">
    <property type="entry name" value="Cysteine_rich_secretory"/>
</dbReference>
<comment type="caution">
    <text evidence="4">The sequence shown here is derived from an EMBL/GenBank/DDBJ whole genome shotgun (WGS) entry which is preliminary data.</text>
</comment>
<comment type="caution">
    <text evidence="1">Lacks conserved residue(s) required for the propagation of feature annotation.</text>
</comment>
<dbReference type="AlphaFoldDB" id="A0AAE1FTC2"/>
<dbReference type="EMBL" id="JAWQEG010001346">
    <property type="protein sequence ID" value="KAK3880213.1"/>
    <property type="molecule type" value="Genomic_DNA"/>
</dbReference>
<keyword evidence="5" id="KW-1185">Reference proteome</keyword>
<dbReference type="Gene3D" id="3.40.33.10">
    <property type="entry name" value="CAP"/>
    <property type="match status" value="1"/>
</dbReference>
<feature type="region of interest" description="Disordered" evidence="2">
    <location>
        <begin position="1"/>
        <end position="30"/>
    </location>
</feature>
<gene>
    <name evidence="4" type="ORF">Pcinc_015282</name>
</gene>
<dbReference type="Pfam" id="PF08562">
    <property type="entry name" value="Crisp"/>
    <property type="match status" value="1"/>
</dbReference>
<dbReference type="InterPro" id="IPR001283">
    <property type="entry name" value="CRISP-related"/>
</dbReference>
<dbReference type="InterPro" id="IPR035940">
    <property type="entry name" value="CAP_sf"/>
</dbReference>
<sequence length="264" mass="30142">MGEYKNSLKRHNKLHEGKGSGWSSKHQLASLDPRRAKVRRHLVRQHNLLRSQAYPTPADMLAVTWYPTAAEQAQAWAEECDTHTLSDHPSVRWSSLYGACGQNVFISPTKKRWSHVLSEWWGGHEHFHYGSNDNNVTLVASYTQMAWYNSHQLGCGFAQCSTTGGAPFFRYVCNYCPAGNDPNRLNRPYTAGTTCSLCPNSCKSQCYRHTCYLCTNACQYSDLWLNCGQLNKEWHEWLCNTKTKQGVDRFKNCRATCQCVNEIT</sequence>
<organism evidence="4 5">
    <name type="scientific">Petrolisthes cinctipes</name>
    <name type="common">Flat porcelain crab</name>
    <dbReference type="NCBI Taxonomy" id="88211"/>
    <lineage>
        <taxon>Eukaryota</taxon>
        <taxon>Metazoa</taxon>
        <taxon>Ecdysozoa</taxon>
        <taxon>Arthropoda</taxon>
        <taxon>Crustacea</taxon>
        <taxon>Multicrustacea</taxon>
        <taxon>Malacostraca</taxon>
        <taxon>Eumalacostraca</taxon>
        <taxon>Eucarida</taxon>
        <taxon>Decapoda</taxon>
        <taxon>Pleocyemata</taxon>
        <taxon>Anomura</taxon>
        <taxon>Galatheoidea</taxon>
        <taxon>Porcellanidae</taxon>
        <taxon>Petrolisthes</taxon>
    </lineage>
</organism>
<evidence type="ECO:0000313" key="4">
    <source>
        <dbReference type="EMBL" id="KAK3880213.1"/>
    </source>
</evidence>
<dbReference type="PROSITE" id="PS51670">
    <property type="entry name" value="SHKT"/>
    <property type="match status" value="1"/>
</dbReference>
<dbReference type="PANTHER" id="PTHR10334">
    <property type="entry name" value="CYSTEINE-RICH SECRETORY PROTEIN-RELATED"/>
    <property type="match status" value="1"/>
</dbReference>
<evidence type="ECO:0000259" key="3">
    <source>
        <dbReference type="PROSITE" id="PS51670"/>
    </source>
</evidence>
<evidence type="ECO:0000313" key="5">
    <source>
        <dbReference type="Proteomes" id="UP001286313"/>
    </source>
</evidence>
<evidence type="ECO:0000256" key="2">
    <source>
        <dbReference type="SAM" id="MobiDB-lite"/>
    </source>
</evidence>
<accession>A0AAE1FTC2</accession>
<evidence type="ECO:0000256" key="1">
    <source>
        <dbReference type="PROSITE-ProRule" id="PRU01005"/>
    </source>
</evidence>